<dbReference type="InterPro" id="IPR001119">
    <property type="entry name" value="SLH_dom"/>
</dbReference>
<keyword evidence="1" id="KW-0175">Coiled coil</keyword>
<comment type="caution">
    <text evidence="3">The sequence shown here is derived from an EMBL/GenBank/DDBJ whole genome shotgun (WGS) entry which is preliminary data.</text>
</comment>
<proteinExistence type="predicted"/>
<organism evidence="3 4">
    <name type="scientific">Candidatus Fusobacterium pullicola</name>
    <dbReference type="NCBI Taxonomy" id="2838601"/>
    <lineage>
        <taxon>Bacteria</taxon>
        <taxon>Fusobacteriati</taxon>
        <taxon>Fusobacteriota</taxon>
        <taxon>Fusobacteriia</taxon>
        <taxon>Fusobacteriales</taxon>
        <taxon>Fusobacteriaceae</taxon>
        <taxon>Fusobacterium</taxon>
    </lineage>
</organism>
<dbReference type="PROSITE" id="PS51272">
    <property type="entry name" value="SLH"/>
    <property type="match status" value="1"/>
</dbReference>
<reference evidence="3" key="2">
    <citation type="submission" date="2021-04" db="EMBL/GenBank/DDBJ databases">
        <authorList>
            <person name="Gilroy R."/>
        </authorList>
    </citation>
    <scope>NUCLEOTIDE SEQUENCE</scope>
    <source>
        <strain evidence="3">A6-441</strain>
    </source>
</reference>
<evidence type="ECO:0000313" key="4">
    <source>
        <dbReference type="Proteomes" id="UP000724657"/>
    </source>
</evidence>
<dbReference type="PANTHER" id="PTHR43308:SF1">
    <property type="entry name" value="OUTER MEMBRANE PROTEIN ALPHA"/>
    <property type="match status" value="1"/>
</dbReference>
<dbReference type="Pfam" id="PF00395">
    <property type="entry name" value="SLH"/>
    <property type="match status" value="1"/>
</dbReference>
<feature type="coiled-coil region" evidence="1">
    <location>
        <begin position="103"/>
        <end position="144"/>
    </location>
</feature>
<reference evidence="3" key="1">
    <citation type="journal article" date="2021" name="PeerJ">
        <title>Extensive microbial diversity within the chicken gut microbiome revealed by metagenomics and culture.</title>
        <authorList>
            <person name="Gilroy R."/>
            <person name="Ravi A."/>
            <person name="Getino M."/>
            <person name="Pursley I."/>
            <person name="Horton D.L."/>
            <person name="Alikhan N.F."/>
            <person name="Baker D."/>
            <person name="Gharbi K."/>
            <person name="Hall N."/>
            <person name="Watson M."/>
            <person name="Adriaenssens E.M."/>
            <person name="Foster-Nyarko E."/>
            <person name="Jarju S."/>
            <person name="Secka A."/>
            <person name="Antonio M."/>
            <person name="Oren A."/>
            <person name="Chaudhuri R.R."/>
            <person name="La Ragione R."/>
            <person name="Hildebrand F."/>
            <person name="Pallen M.J."/>
        </authorList>
    </citation>
    <scope>NUCLEOTIDE SEQUENCE</scope>
    <source>
        <strain evidence="3">A6-441</strain>
    </source>
</reference>
<feature type="domain" description="SLH" evidence="2">
    <location>
        <begin position="17"/>
        <end position="79"/>
    </location>
</feature>
<name>A0A9E2KYI9_9FUSO</name>
<evidence type="ECO:0000256" key="1">
    <source>
        <dbReference type="SAM" id="Coils"/>
    </source>
</evidence>
<sequence length="145" mass="17131">MRYIIILLITLSSFLFADTKFEDLNKEHWAYKSINSLVEKGIIKENRYKFNGNEPVTRYEFAEGLARSVDYMDLKKANKEDLNILEALMLEFSQELNRIGFDASTFNGRLDNMNETIELLRERVNENEKLIDELQKRIEALEDKK</sequence>
<dbReference type="InterPro" id="IPR051465">
    <property type="entry name" value="Cell_Envelope_Struct_Comp"/>
</dbReference>
<dbReference type="AlphaFoldDB" id="A0A9E2KYI9"/>
<protein>
    <submittedName>
        <fullName evidence="3">S-layer homology domain-containing protein</fullName>
    </submittedName>
</protein>
<dbReference type="EMBL" id="JAHLFN010000048">
    <property type="protein sequence ID" value="MBU3842348.1"/>
    <property type="molecule type" value="Genomic_DNA"/>
</dbReference>
<accession>A0A9E2KYI9</accession>
<evidence type="ECO:0000259" key="2">
    <source>
        <dbReference type="PROSITE" id="PS51272"/>
    </source>
</evidence>
<evidence type="ECO:0000313" key="3">
    <source>
        <dbReference type="EMBL" id="MBU3842348.1"/>
    </source>
</evidence>
<dbReference type="PANTHER" id="PTHR43308">
    <property type="entry name" value="OUTER MEMBRANE PROTEIN ALPHA-RELATED"/>
    <property type="match status" value="1"/>
</dbReference>
<gene>
    <name evidence="3" type="ORF">IAA47_05120</name>
</gene>
<dbReference type="Proteomes" id="UP000724657">
    <property type="component" value="Unassembled WGS sequence"/>
</dbReference>